<reference evidence="1" key="1">
    <citation type="submission" date="2018-11" db="EMBL/GenBank/DDBJ databases">
        <authorList>
            <consortium name="Genoscope - CEA"/>
            <person name="William W."/>
        </authorList>
    </citation>
    <scope>NUCLEOTIDE SEQUENCE</scope>
</reference>
<organism evidence="1">
    <name type="scientific">Brassica oleracea</name>
    <name type="common">Wild cabbage</name>
    <dbReference type="NCBI Taxonomy" id="3712"/>
    <lineage>
        <taxon>Eukaryota</taxon>
        <taxon>Viridiplantae</taxon>
        <taxon>Streptophyta</taxon>
        <taxon>Embryophyta</taxon>
        <taxon>Tracheophyta</taxon>
        <taxon>Spermatophyta</taxon>
        <taxon>Magnoliopsida</taxon>
        <taxon>eudicotyledons</taxon>
        <taxon>Gunneridae</taxon>
        <taxon>Pentapetalae</taxon>
        <taxon>rosids</taxon>
        <taxon>malvids</taxon>
        <taxon>Brassicales</taxon>
        <taxon>Brassicaceae</taxon>
        <taxon>Brassiceae</taxon>
        <taxon>Brassica</taxon>
    </lineage>
</organism>
<evidence type="ECO:0000313" key="1">
    <source>
        <dbReference type="EMBL" id="VDD05828.1"/>
    </source>
</evidence>
<name>A0A3P6BTW3_BRAOL</name>
<dbReference type="EMBL" id="LR031873">
    <property type="protein sequence ID" value="VDD05828.1"/>
    <property type="molecule type" value="Genomic_DNA"/>
</dbReference>
<accession>A0A3P6BTW3</accession>
<gene>
    <name evidence="1" type="ORF">BOLC4T22703H</name>
</gene>
<protein>
    <submittedName>
        <fullName evidence="1">Uncharacterized protein</fullName>
    </submittedName>
</protein>
<sequence>MLKDQILRSSSKKLAKLLMLHLLCHHMKILPDSLAFALLSLQLSEKHRRHWNFTVDLCSVVLFVLRF</sequence>
<dbReference type="AlphaFoldDB" id="A0A3P6BTW3"/>
<proteinExistence type="predicted"/>